<accession>A0A0L0HFU5</accession>
<evidence type="ECO:0000256" key="2">
    <source>
        <dbReference type="SAM" id="SignalP"/>
    </source>
</evidence>
<feature type="transmembrane region" description="Helical" evidence="1">
    <location>
        <begin position="237"/>
        <end position="259"/>
    </location>
</feature>
<dbReference type="GeneID" id="27688119"/>
<dbReference type="OrthoDB" id="5561232at2759"/>
<protein>
    <submittedName>
        <fullName evidence="3">Uncharacterized protein</fullName>
    </submittedName>
</protein>
<dbReference type="VEuPathDB" id="FungiDB:SPPG_04685"/>
<keyword evidence="4" id="KW-1185">Reference proteome</keyword>
<name>A0A0L0HFU5_SPIPD</name>
<gene>
    <name evidence="3" type="ORF">SPPG_04685</name>
</gene>
<keyword evidence="1" id="KW-0472">Membrane</keyword>
<dbReference type="Proteomes" id="UP000053201">
    <property type="component" value="Unassembled WGS sequence"/>
</dbReference>
<feature type="signal peptide" evidence="2">
    <location>
        <begin position="1"/>
        <end position="20"/>
    </location>
</feature>
<dbReference type="eggNOG" id="ENOG502S946">
    <property type="taxonomic scope" value="Eukaryota"/>
</dbReference>
<keyword evidence="1" id="KW-1133">Transmembrane helix</keyword>
<dbReference type="InParanoid" id="A0A0L0HFU5"/>
<reference evidence="3 4" key="1">
    <citation type="submission" date="2009-08" db="EMBL/GenBank/DDBJ databases">
        <title>The Genome Sequence of Spizellomyces punctatus strain DAOM BR117.</title>
        <authorList>
            <consortium name="The Broad Institute Genome Sequencing Platform"/>
            <person name="Russ C."/>
            <person name="Cuomo C."/>
            <person name="Shea T."/>
            <person name="Young S.K."/>
            <person name="Zeng Q."/>
            <person name="Koehrsen M."/>
            <person name="Haas B."/>
            <person name="Borodovsky M."/>
            <person name="Guigo R."/>
            <person name="Alvarado L."/>
            <person name="Berlin A."/>
            <person name="Bochicchio J."/>
            <person name="Borenstein D."/>
            <person name="Chapman S."/>
            <person name="Chen Z."/>
            <person name="Engels R."/>
            <person name="Freedman E."/>
            <person name="Gellesch M."/>
            <person name="Goldberg J."/>
            <person name="Griggs A."/>
            <person name="Gujja S."/>
            <person name="Heiman D."/>
            <person name="Hepburn T."/>
            <person name="Howarth C."/>
            <person name="Jen D."/>
            <person name="Larson L."/>
            <person name="Lewis B."/>
            <person name="Mehta T."/>
            <person name="Park D."/>
            <person name="Pearson M."/>
            <person name="Roberts A."/>
            <person name="Saif S."/>
            <person name="Shenoy N."/>
            <person name="Sisk P."/>
            <person name="Stolte C."/>
            <person name="Sykes S."/>
            <person name="Thomson T."/>
            <person name="Walk T."/>
            <person name="White J."/>
            <person name="Yandava C."/>
            <person name="Burger G."/>
            <person name="Gray M.W."/>
            <person name="Holland P.W.H."/>
            <person name="King N."/>
            <person name="Lang F.B.F."/>
            <person name="Roger A.J."/>
            <person name="Ruiz-Trillo I."/>
            <person name="Lander E."/>
            <person name="Nusbaum C."/>
        </authorList>
    </citation>
    <scope>NUCLEOTIDE SEQUENCE [LARGE SCALE GENOMIC DNA]</scope>
    <source>
        <strain evidence="3 4">DAOM BR117</strain>
    </source>
</reference>
<sequence length="313" mass="34313">MARTVALWLTVLTLLASTFANPLPKIKDLHATSLDLYAIDNENDYGRFAVRVERVDQVVDVKDDQKDEEGKLLAARIHDVVVVFDVGPKGDVLVNRVPVPMGMSNLKIEADVVTGVTAEGEKFTKQELASAFDTGLIGMKVHVAGETTSNGQVELTRLVITEEITEVNGKEVVQNNAIQQVIEIHPDGSIVRQKPCAASGKALEALKAAQHHHEKSRGCLGKKIAHWFHKLPYVAKVAFSILFGAFLGATALLISDLVLRIFSKPRTYVVVDEQSPFIAAVTFEPVEDDKLPIYTAEGYTAVDTKEEKKEDSQ</sequence>
<keyword evidence="1" id="KW-0812">Transmembrane</keyword>
<proteinExistence type="predicted"/>
<organism evidence="3 4">
    <name type="scientific">Spizellomyces punctatus (strain DAOM BR117)</name>
    <dbReference type="NCBI Taxonomy" id="645134"/>
    <lineage>
        <taxon>Eukaryota</taxon>
        <taxon>Fungi</taxon>
        <taxon>Fungi incertae sedis</taxon>
        <taxon>Chytridiomycota</taxon>
        <taxon>Chytridiomycota incertae sedis</taxon>
        <taxon>Chytridiomycetes</taxon>
        <taxon>Spizellomycetales</taxon>
        <taxon>Spizellomycetaceae</taxon>
        <taxon>Spizellomyces</taxon>
    </lineage>
</organism>
<evidence type="ECO:0000313" key="4">
    <source>
        <dbReference type="Proteomes" id="UP000053201"/>
    </source>
</evidence>
<evidence type="ECO:0000256" key="1">
    <source>
        <dbReference type="SAM" id="Phobius"/>
    </source>
</evidence>
<evidence type="ECO:0000313" key="3">
    <source>
        <dbReference type="EMBL" id="KND00361.1"/>
    </source>
</evidence>
<feature type="chain" id="PRO_5005540083" evidence="2">
    <location>
        <begin position="21"/>
        <end position="313"/>
    </location>
</feature>
<dbReference type="RefSeq" id="XP_016608400.1">
    <property type="nucleotide sequence ID" value="XM_016752917.1"/>
</dbReference>
<dbReference type="AlphaFoldDB" id="A0A0L0HFU5"/>
<keyword evidence="2" id="KW-0732">Signal</keyword>
<dbReference type="EMBL" id="KQ257456">
    <property type="protein sequence ID" value="KND00361.1"/>
    <property type="molecule type" value="Genomic_DNA"/>
</dbReference>